<keyword evidence="3" id="KW-1185">Reference proteome</keyword>
<accession>A0A165CL25</accession>
<gene>
    <name evidence="2" type="ORF">LAESUDRAFT_729510</name>
</gene>
<dbReference type="EMBL" id="KV427647">
    <property type="protein sequence ID" value="KZT03001.1"/>
    <property type="molecule type" value="Genomic_DNA"/>
</dbReference>
<proteinExistence type="predicted"/>
<sequence>RTRSLLHQLWLLSFTRALPAFSRTTFARVHAARPLASSAILLWHKVDGQSQDGLHMGEHSVWIIGLYIHERRWQALYVVFYLTCPRTCVRFHYHRAIVLSDL</sequence>
<evidence type="ECO:0000313" key="2">
    <source>
        <dbReference type="EMBL" id="KZT03001.1"/>
    </source>
</evidence>
<dbReference type="InParanoid" id="A0A165CL25"/>
<name>A0A165CL25_9APHY</name>
<dbReference type="GeneID" id="63826670"/>
<feature type="non-terminal residue" evidence="2">
    <location>
        <position position="1"/>
    </location>
</feature>
<feature type="signal peptide" evidence="1">
    <location>
        <begin position="1"/>
        <end position="17"/>
    </location>
</feature>
<protein>
    <recommendedName>
        <fullName evidence="4">Secreted protein</fullName>
    </recommendedName>
</protein>
<keyword evidence="1" id="KW-0732">Signal</keyword>
<evidence type="ECO:0008006" key="4">
    <source>
        <dbReference type="Google" id="ProtNLM"/>
    </source>
</evidence>
<dbReference type="AlphaFoldDB" id="A0A165CL25"/>
<reference evidence="2 3" key="1">
    <citation type="journal article" date="2016" name="Mol. Biol. Evol.">
        <title>Comparative Genomics of Early-Diverging Mushroom-Forming Fungi Provides Insights into the Origins of Lignocellulose Decay Capabilities.</title>
        <authorList>
            <person name="Nagy L.G."/>
            <person name="Riley R."/>
            <person name="Tritt A."/>
            <person name="Adam C."/>
            <person name="Daum C."/>
            <person name="Floudas D."/>
            <person name="Sun H."/>
            <person name="Yadav J.S."/>
            <person name="Pangilinan J."/>
            <person name="Larsson K.H."/>
            <person name="Matsuura K."/>
            <person name="Barry K."/>
            <person name="Labutti K."/>
            <person name="Kuo R."/>
            <person name="Ohm R.A."/>
            <person name="Bhattacharya S.S."/>
            <person name="Shirouzu T."/>
            <person name="Yoshinaga Y."/>
            <person name="Martin F.M."/>
            <person name="Grigoriev I.V."/>
            <person name="Hibbett D.S."/>
        </authorList>
    </citation>
    <scope>NUCLEOTIDE SEQUENCE [LARGE SCALE GENOMIC DNA]</scope>
    <source>
        <strain evidence="2 3">93-53</strain>
    </source>
</reference>
<dbReference type="RefSeq" id="XP_040760741.1">
    <property type="nucleotide sequence ID" value="XM_040909641.1"/>
</dbReference>
<organism evidence="2 3">
    <name type="scientific">Laetiporus sulphureus 93-53</name>
    <dbReference type="NCBI Taxonomy" id="1314785"/>
    <lineage>
        <taxon>Eukaryota</taxon>
        <taxon>Fungi</taxon>
        <taxon>Dikarya</taxon>
        <taxon>Basidiomycota</taxon>
        <taxon>Agaricomycotina</taxon>
        <taxon>Agaricomycetes</taxon>
        <taxon>Polyporales</taxon>
        <taxon>Laetiporus</taxon>
    </lineage>
</organism>
<feature type="chain" id="PRO_5007856066" description="Secreted protein" evidence="1">
    <location>
        <begin position="18"/>
        <end position="102"/>
    </location>
</feature>
<evidence type="ECO:0000256" key="1">
    <source>
        <dbReference type="SAM" id="SignalP"/>
    </source>
</evidence>
<dbReference type="Proteomes" id="UP000076871">
    <property type="component" value="Unassembled WGS sequence"/>
</dbReference>
<evidence type="ECO:0000313" key="3">
    <source>
        <dbReference type="Proteomes" id="UP000076871"/>
    </source>
</evidence>